<organism evidence="1 2">
    <name type="scientific">Necator americanus</name>
    <name type="common">Human hookworm</name>
    <dbReference type="NCBI Taxonomy" id="51031"/>
    <lineage>
        <taxon>Eukaryota</taxon>
        <taxon>Metazoa</taxon>
        <taxon>Ecdysozoa</taxon>
        <taxon>Nematoda</taxon>
        <taxon>Chromadorea</taxon>
        <taxon>Rhabditida</taxon>
        <taxon>Rhabditina</taxon>
        <taxon>Rhabditomorpha</taxon>
        <taxon>Strongyloidea</taxon>
        <taxon>Ancylostomatidae</taxon>
        <taxon>Bunostominae</taxon>
        <taxon>Necator</taxon>
    </lineage>
</organism>
<name>A0ABR1DE47_NECAM</name>
<sequence length="250" mass="28625">MSMINSDLPFVIQKKRNSLGCTDVLNHAIFLRVVDGNPHMSAIVTSSTIGLRILQQEGDTGMNEFGANQKYRKEWLWGRKLRKVSIIYNVFNNQSTYHSSAFRNYSNALKLHIVRPRLVGFQEISGKLLKFFLRTESSCAQIVRVSQVYSSVGEDWTKKLRHIGQWWTYVTIEEKKDDQDDGRNAGRASFRYPYQIAPLLALCPSLLLGEVIEMLQAIPVFRPHYLMEMASTTGQRTRFGPTLVRLPPVV</sequence>
<accession>A0ABR1DE47</accession>
<proteinExistence type="predicted"/>
<dbReference type="Proteomes" id="UP001303046">
    <property type="component" value="Unassembled WGS sequence"/>
</dbReference>
<gene>
    <name evidence="1" type="primary">Necator_chrIV.g14562</name>
    <name evidence="1" type="ORF">RB195_001268</name>
</gene>
<reference evidence="1 2" key="1">
    <citation type="submission" date="2023-08" db="EMBL/GenBank/DDBJ databases">
        <title>A Necator americanus chromosomal reference genome.</title>
        <authorList>
            <person name="Ilik V."/>
            <person name="Petrzelkova K.J."/>
            <person name="Pardy F."/>
            <person name="Fuh T."/>
            <person name="Niatou-Singa F.S."/>
            <person name="Gouil Q."/>
            <person name="Baker L."/>
            <person name="Ritchie M.E."/>
            <person name="Jex A.R."/>
            <person name="Gazzola D."/>
            <person name="Li H."/>
            <person name="Toshio Fujiwara R."/>
            <person name="Zhan B."/>
            <person name="Aroian R.V."/>
            <person name="Pafco B."/>
            <person name="Schwarz E.M."/>
        </authorList>
    </citation>
    <scope>NUCLEOTIDE SEQUENCE [LARGE SCALE GENOMIC DNA]</scope>
    <source>
        <strain evidence="1 2">Aroian</strain>
        <tissue evidence="1">Whole animal</tissue>
    </source>
</reference>
<protein>
    <submittedName>
        <fullName evidence="1">Uncharacterized protein</fullName>
    </submittedName>
</protein>
<evidence type="ECO:0000313" key="1">
    <source>
        <dbReference type="EMBL" id="KAK6748540.1"/>
    </source>
</evidence>
<keyword evidence="2" id="KW-1185">Reference proteome</keyword>
<comment type="caution">
    <text evidence="1">The sequence shown here is derived from an EMBL/GenBank/DDBJ whole genome shotgun (WGS) entry which is preliminary data.</text>
</comment>
<evidence type="ECO:0000313" key="2">
    <source>
        <dbReference type="Proteomes" id="UP001303046"/>
    </source>
</evidence>
<dbReference type="EMBL" id="JAVFWL010000004">
    <property type="protein sequence ID" value="KAK6748540.1"/>
    <property type="molecule type" value="Genomic_DNA"/>
</dbReference>